<evidence type="ECO:0000313" key="7">
    <source>
        <dbReference type="Proteomes" id="UP001415169"/>
    </source>
</evidence>
<protein>
    <submittedName>
        <fullName evidence="6">ABC transporter substrate-binding protein</fullName>
    </submittedName>
</protein>
<dbReference type="Gene3D" id="3.40.190.10">
    <property type="entry name" value="Periplasmic binding protein-like II"/>
    <property type="match status" value="1"/>
</dbReference>
<reference evidence="6" key="2">
    <citation type="submission" date="2023-12" db="EMBL/GenBank/DDBJ databases">
        <authorList>
            <person name="Sun Q."/>
            <person name="Inoue M."/>
        </authorList>
    </citation>
    <scope>NUCLEOTIDE SEQUENCE</scope>
    <source>
        <strain evidence="6">JCM 17590</strain>
    </source>
</reference>
<dbReference type="InterPro" id="IPR050490">
    <property type="entry name" value="Bact_solute-bd_prot1"/>
</dbReference>
<organism evidence="6 7">
    <name type="scientific">Gryllotalpicola daejeonensis</name>
    <dbReference type="NCBI Taxonomy" id="993087"/>
    <lineage>
        <taxon>Bacteria</taxon>
        <taxon>Bacillati</taxon>
        <taxon>Actinomycetota</taxon>
        <taxon>Actinomycetes</taxon>
        <taxon>Micrococcales</taxon>
        <taxon>Microbacteriaceae</taxon>
        <taxon>Gryllotalpicola</taxon>
    </lineage>
</organism>
<dbReference type="PROSITE" id="PS51257">
    <property type="entry name" value="PROKAR_LIPOPROTEIN"/>
    <property type="match status" value="1"/>
</dbReference>
<reference evidence="6" key="1">
    <citation type="journal article" date="2014" name="Int. J. Syst. Evol. Microbiol.">
        <title>Complete genome of a new Firmicutes species belonging to the dominant human colonic microbiota ('Ruminococcus bicirculans') reveals two chromosomes and a selective capacity to utilize plant glucans.</title>
        <authorList>
            <consortium name="NISC Comparative Sequencing Program"/>
            <person name="Wegmann U."/>
            <person name="Louis P."/>
            <person name="Goesmann A."/>
            <person name="Henrissat B."/>
            <person name="Duncan S.H."/>
            <person name="Flint H.J."/>
        </authorList>
    </citation>
    <scope>NUCLEOTIDE SEQUENCE</scope>
    <source>
        <strain evidence="6">JCM 17590</strain>
    </source>
</reference>
<evidence type="ECO:0000313" key="6">
    <source>
        <dbReference type="EMBL" id="GAA4163774.1"/>
    </source>
</evidence>
<evidence type="ECO:0000256" key="2">
    <source>
        <dbReference type="ARBA" id="ARBA00008520"/>
    </source>
</evidence>
<dbReference type="EMBL" id="BAABBV010000001">
    <property type="protein sequence ID" value="GAA4163774.1"/>
    <property type="molecule type" value="Genomic_DNA"/>
</dbReference>
<keyword evidence="7" id="KW-1185">Reference proteome</keyword>
<dbReference type="RefSeq" id="WP_344792103.1">
    <property type="nucleotide sequence ID" value="NZ_BAABBV010000001.1"/>
</dbReference>
<name>A0ABP7ZM02_9MICO</name>
<dbReference type="InterPro" id="IPR006059">
    <property type="entry name" value="SBP"/>
</dbReference>
<keyword evidence="3" id="KW-0813">Transport</keyword>
<dbReference type="Proteomes" id="UP001415169">
    <property type="component" value="Unassembled WGS sequence"/>
</dbReference>
<comment type="subcellular location">
    <subcellularLocation>
        <location evidence="1">Cell envelope</location>
    </subcellularLocation>
</comment>
<feature type="signal peptide" evidence="5">
    <location>
        <begin position="1"/>
        <end position="30"/>
    </location>
</feature>
<keyword evidence="4 5" id="KW-0732">Signal</keyword>
<proteinExistence type="inferred from homology"/>
<sequence>MKRTTITAVIAGAAIAAVALTGCSSGSAGGADSSKGAPTLSPDKKVTITFAEAMASGALKTELEKVTKEFEAKNPNITVTLQAQPDYGTLKTKVDAAVTAGTPPTIAQVYGDWAAAYAQSDVLEPLTDYAAADPSATDGLYKGIKNSLYIDKKLYMWPFNASTVVAFYNPELLKAAGVEAPKTWDDFATVAKAVSKDGVVALPMDPGSSSGPAGGTTVYELMAQANGTPVFKEDGTPQFDSDAAVKALTTLVDLKKAGAVQTGTNYPGETALGAQKGVFDISTSTSFYYDQQAVGGKFDLAVAPVPSAADGTRVNQINGTNIAMFNKATDDQKAAAWKYMQFLTEAETQSEWAQATGYLPVNPKTLELDDMKTYIAKNPYVTFASQDLANSSATPPYAWVEEASGDLAAALQSALAGNATPEAALKDAQDKAEKAMAAAQ</sequence>
<comment type="similarity">
    <text evidence="2">Belongs to the bacterial solute-binding protein 1 family.</text>
</comment>
<dbReference type="Pfam" id="PF13416">
    <property type="entry name" value="SBP_bac_8"/>
    <property type="match status" value="1"/>
</dbReference>
<comment type="caution">
    <text evidence="6">The sequence shown here is derived from an EMBL/GenBank/DDBJ whole genome shotgun (WGS) entry which is preliminary data.</text>
</comment>
<feature type="chain" id="PRO_5045274597" evidence="5">
    <location>
        <begin position="31"/>
        <end position="440"/>
    </location>
</feature>
<dbReference type="SUPFAM" id="SSF53850">
    <property type="entry name" value="Periplasmic binding protein-like II"/>
    <property type="match status" value="1"/>
</dbReference>
<evidence type="ECO:0000256" key="1">
    <source>
        <dbReference type="ARBA" id="ARBA00004196"/>
    </source>
</evidence>
<evidence type="ECO:0000256" key="5">
    <source>
        <dbReference type="SAM" id="SignalP"/>
    </source>
</evidence>
<dbReference type="CDD" id="cd14748">
    <property type="entry name" value="PBP2_UgpB"/>
    <property type="match status" value="1"/>
</dbReference>
<gene>
    <name evidence="6" type="ORF">GCM10022286_24750</name>
</gene>
<evidence type="ECO:0000256" key="3">
    <source>
        <dbReference type="ARBA" id="ARBA00022448"/>
    </source>
</evidence>
<evidence type="ECO:0000256" key="4">
    <source>
        <dbReference type="ARBA" id="ARBA00022729"/>
    </source>
</evidence>
<dbReference type="PANTHER" id="PTHR43649:SF31">
    <property type="entry name" value="SN-GLYCEROL-3-PHOSPHATE-BINDING PERIPLASMIC PROTEIN UGPB"/>
    <property type="match status" value="1"/>
</dbReference>
<accession>A0ABP7ZM02</accession>
<dbReference type="PANTHER" id="PTHR43649">
    <property type="entry name" value="ARABINOSE-BINDING PROTEIN-RELATED"/>
    <property type="match status" value="1"/>
</dbReference>